<evidence type="ECO:0000313" key="3">
    <source>
        <dbReference type="EMBL" id="CAE6439608.1"/>
    </source>
</evidence>
<evidence type="ECO:0000256" key="1">
    <source>
        <dbReference type="SAM" id="MobiDB-lite"/>
    </source>
</evidence>
<dbReference type="AlphaFoldDB" id="A0A8H2Y342"/>
<proteinExistence type="predicted"/>
<reference evidence="3" key="1">
    <citation type="submission" date="2021-01" db="EMBL/GenBank/DDBJ databases">
        <authorList>
            <person name="Kaushik A."/>
        </authorList>
    </citation>
    <scope>NUCLEOTIDE SEQUENCE</scope>
    <source>
        <strain evidence="3">AG4-R118</strain>
    </source>
</reference>
<evidence type="ECO:0000259" key="2">
    <source>
        <dbReference type="Pfam" id="PF12770"/>
    </source>
</evidence>
<accession>A0A8H2Y342</accession>
<evidence type="ECO:0000313" key="4">
    <source>
        <dbReference type="Proteomes" id="UP000663888"/>
    </source>
</evidence>
<gene>
    <name evidence="3" type="ORF">RDB_LOCUS48181</name>
</gene>
<dbReference type="Pfam" id="PF12770">
    <property type="entry name" value="CHAT"/>
    <property type="match status" value="1"/>
</dbReference>
<dbReference type="InterPro" id="IPR024983">
    <property type="entry name" value="CHAT_dom"/>
</dbReference>
<dbReference type="EMBL" id="CAJMWX010000939">
    <property type="protein sequence ID" value="CAE6439608.1"/>
    <property type="molecule type" value="Genomic_DNA"/>
</dbReference>
<protein>
    <recommendedName>
        <fullName evidence="2">CHAT domain-containing protein</fullName>
    </recommendedName>
</protein>
<sequence>MLAGRLQTVSTQLHSASSESRESRALASGSMSSEQVAQEHHRLAQEYNEIISETRILPGFEDFLQPIKAHRLIDLARYGPIVVINCHRDRCDALLILPKQAAVSHVPLPSFSEERAKLIRSEIGVSLRSNRREACRMERRPWVEINQIDNFGSLLAVLWNDVVRPVLDFLGLITSVPTSSLPHITWCPTGAMSFLPLHAAGDYDQPLSRVFDYAVSSYTPTLTALLESAPSLLSCNSAVLAIGQQATPGHTPLPGTVLELASVKEHTQHKVRYSQLTDHQATTVAVLNAMEQHDWVHLACHAHQNVDNATESGFFLHDGILDLAAINRRSFNNKGLAFLSACQTARGDETLPDEAVHLAAGMLMAGYTSVIATMWSVVDEDAPVVADKVYAQLMKDGRLGNGEAGRALHDAVAVLRRAIGERNFERWVPYIHIGS</sequence>
<feature type="domain" description="CHAT" evidence="2">
    <location>
        <begin position="155"/>
        <end position="435"/>
    </location>
</feature>
<comment type="caution">
    <text evidence="3">The sequence shown here is derived from an EMBL/GenBank/DDBJ whole genome shotgun (WGS) entry which is preliminary data.</text>
</comment>
<dbReference type="Proteomes" id="UP000663888">
    <property type="component" value="Unassembled WGS sequence"/>
</dbReference>
<organism evidence="3 4">
    <name type="scientific">Rhizoctonia solani</name>
    <dbReference type="NCBI Taxonomy" id="456999"/>
    <lineage>
        <taxon>Eukaryota</taxon>
        <taxon>Fungi</taxon>
        <taxon>Dikarya</taxon>
        <taxon>Basidiomycota</taxon>
        <taxon>Agaricomycotina</taxon>
        <taxon>Agaricomycetes</taxon>
        <taxon>Cantharellales</taxon>
        <taxon>Ceratobasidiaceae</taxon>
        <taxon>Rhizoctonia</taxon>
    </lineage>
</organism>
<feature type="region of interest" description="Disordered" evidence="1">
    <location>
        <begin position="1"/>
        <end position="39"/>
    </location>
</feature>
<name>A0A8H2Y342_9AGAM</name>